<accession>A0ABW3XWK0</accession>
<dbReference type="EMBL" id="JBHTMM010000145">
    <property type="protein sequence ID" value="MFD1312904.1"/>
    <property type="molecule type" value="Genomic_DNA"/>
</dbReference>
<dbReference type="RefSeq" id="WP_381241695.1">
    <property type="nucleotide sequence ID" value="NZ_JBHSKH010000097.1"/>
</dbReference>
<proteinExistence type="predicted"/>
<evidence type="ECO:0000313" key="1">
    <source>
        <dbReference type="EMBL" id="MFD1312904.1"/>
    </source>
</evidence>
<evidence type="ECO:0000313" key="2">
    <source>
        <dbReference type="Proteomes" id="UP001597058"/>
    </source>
</evidence>
<reference evidence="2" key="1">
    <citation type="journal article" date="2019" name="Int. J. Syst. Evol. Microbiol.">
        <title>The Global Catalogue of Microorganisms (GCM) 10K type strain sequencing project: providing services to taxonomists for standard genome sequencing and annotation.</title>
        <authorList>
            <consortium name="The Broad Institute Genomics Platform"/>
            <consortium name="The Broad Institute Genome Sequencing Center for Infectious Disease"/>
            <person name="Wu L."/>
            <person name="Ma J."/>
        </authorList>
    </citation>
    <scope>NUCLEOTIDE SEQUENCE [LARGE SCALE GENOMIC DNA]</scope>
    <source>
        <strain evidence="2">CGMCC 4.7020</strain>
    </source>
</reference>
<keyword evidence="2" id="KW-1185">Reference proteome</keyword>
<dbReference type="Proteomes" id="UP001597058">
    <property type="component" value="Unassembled WGS sequence"/>
</dbReference>
<organism evidence="1 2">
    <name type="scientific">Streptomyces kaempferi</name>
    <dbReference type="NCBI Taxonomy" id="333725"/>
    <lineage>
        <taxon>Bacteria</taxon>
        <taxon>Bacillati</taxon>
        <taxon>Actinomycetota</taxon>
        <taxon>Actinomycetes</taxon>
        <taxon>Kitasatosporales</taxon>
        <taxon>Streptomycetaceae</taxon>
        <taxon>Streptomyces</taxon>
    </lineage>
</organism>
<gene>
    <name evidence="1" type="ORF">ACFQ5X_45045</name>
</gene>
<name>A0ABW3XWK0_9ACTN</name>
<sequence length="85" mass="9106">MRAQMTRARDQARDLQGRLDALATVAANLYAENVALRRRLRGRISAAAPGDTDATEQPLGPTPIAVLGNRVAAPLSGTGRLREQE</sequence>
<protein>
    <submittedName>
        <fullName evidence="1">Uncharacterized protein</fullName>
    </submittedName>
</protein>
<comment type="caution">
    <text evidence="1">The sequence shown here is derived from an EMBL/GenBank/DDBJ whole genome shotgun (WGS) entry which is preliminary data.</text>
</comment>